<organism evidence="2">
    <name type="scientific">Cucumis melo</name>
    <name type="common">Muskmelon</name>
    <dbReference type="NCBI Taxonomy" id="3656"/>
    <lineage>
        <taxon>Eukaryota</taxon>
        <taxon>Viridiplantae</taxon>
        <taxon>Streptophyta</taxon>
        <taxon>Embryophyta</taxon>
        <taxon>Tracheophyta</taxon>
        <taxon>Spermatophyta</taxon>
        <taxon>Magnoliopsida</taxon>
        <taxon>eudicotyledons</taxon>
        <taxon>Gunneridae</taxon>
        <taxon>Pentapetalae</taxon>
        <taxon>rosids</taxon>
        <taxon>fabids</taxon>
        <taxon>Cucurbitales</taxon>
        <taxon>Cucurbitaceae</taxon>
        <taxon>Benincaseae</taxon>
        <taxon>Cucumis</taxon>
    </lineage>
</organism>
<keyword evidence="1" id="KW-0812">Transmembrane</keyword>
<accession>A0A9I9CJ83</accession>
<dbReference type="PANTHER" id="PTHR32254:SF5">
    <property type="entry name" value="CALCINEURIN-LIKE METALLO-PHOSPHOESTERASE SUPERFAMILY PROTEIN"/>
    <property type="match status" value="1"/>
</dbReference>
<evidence type="ECO:0000313" key="2">
    <source>
        <dbReference type="EnsemblPlants" id="MELO3C004431.2.1"/>
    </source>
</evidence>
<protein>
    <submittedName>
        <fullName evidence="2">Uncharacterized protein</fullName>
    </submittedName>
</protein>
<dbReference type="SUPFAM" id="SSF56300">
    <property type="entry name" value="Metallo-dependent phosphatases"/>
    <property type="match status" value="1"/>
</dbReference>
<dbReference type="EnsemblPlants" id="MELO3C004431.2.1">
    <property type="protein sequence ID" value="MELO3C004431.2.1"/>
    <property type="gene ID" value="MELO3C004431.2"/>
</dbReference>
<proteinExistence type="predicted"/>
<keyword evidence="1" id="KW-1133">Transmembrane helix</keyword>
<dbReference type="InterPro" id="IPR029052">
    <property type="entry name" value="Metallo-depent_PP-like"/>
</dbReference>
<name>A0A9I9CJ83_CUCME</name>
<evidence type="ECO:0000256" key="1">
    <source>
        <dbReference type="SAM" id="Phobius"/>
    </source>
</evidence>
<dbReference type="AlphaFoldDB" id="A0A9I9CJ83"/>
<dbReference type="Gramene" id="MELO3C004431.2.1">
    <property type="protein sequence ID" value="MELO3C004431.2.1"/>
    <property type="gene ID" value="MELO3C004431.2"/>
</dbReference>
<dbReference type="Gene3D" id="3.60.21.10">
    <property type="match status" value="1"/>
</dbReference>
<dbReference type="PANTHER" id="PTHR32254">
    <property type="entry name" value="EXPRESSED PROTEIN"/>
    <property type="match status" value="1"/>
</dbReference>
<keyword evidence="1" id="KW-0472">Membrane</keyword>
<sequence length="315" mass="36168">MADPSISTTVLAQVCLCFAFYLCLNMGRSKNYDLLKIRDENPLDFYFISVWGGLRSVKEETLLLKQMEKMAKVSHAKFILHIREPGENDRLMQNGTWYFSSLKVPWYKILLKPVLHSIRASRGVDGNHFIERIKLQYGQTLDIIAIDTGLLQEHVAMGSASQALNSHLLWLKRTLQASSSNWRIVVGFHPLVTCENNTRSLETKHLFDSVHRIFVENGVNAYLSRRGCSYNVRIGSIAYIGIPGPIQKTHFQSRKSSFREFLLQRVSSLETVGIDANMFRDVSMKYYSTFVFYYVNTEGDVVHKTELQQKGREVI</sequence>
<feature type="transmembrane region" description="Helical" evidence="1">
    <location>
        <begin position="6"/>
        <end position="24"/>
    </location>
</feature>
<reference evidence="2" key="1">
    <citation type="submission" date="2023-03" db="UniProtKB">
        <authorList>
            <consortium name="EnsemblPlants"/>
        </authorList>
    </citation>
    <scope>IDENTIFICATION</scope>
</reference>